<dbReference type="InterPro" id="IPR036298">
    <property type="entry name" value="Chalcone_isomerase_sf"/>
</dbReference>
<feature type="signal peptide" evidence="2">
    <location>
        <begin position="1"/>
        <end position="25"/>
    </location>
</feature>
<evidence type="ECO:0000313" key="4">
    <source>
        <dbReference type="EMBL" id="KAK1741622.1"/>
    </source>
</evidence>
<dbReference type="Gene3D" id="3.50.70.10">
    <property type="match status" value="1"/>
</dbReference>
<evidence type="ECO:0000256" key="1">
    <source>
        <dbReference type="SAM" id="Phobius"/>
    </source>
</evidence>
<dbReference type="InterPro" id="IPR016088">
    <property type="entry name" value="Chalcone_isomerase_3-sand"/>
</dbReference>
<dbReference type="PANTHER" id="PTHR47698:SF2">
    <property type="entry name" value="FATTY-ACID-BINDING PROTEIN 3, CHLOROPLASTIC"/>
    <property type="match status" value="1"/>
</dbReference>
<reference evidence="4" key="1">
    <citation type="submission" date="2023-06" db="EMBL/GenBank/DDBJ databases">
        <title>Survivors Of The Sea: Transcriptome response of Skeletonema marinoi to long-term dormancy.</title>
        <authorList>
            <person name="Pinder M.I.M."/>
            <person name="Kourtchenko O."/>
            <person name="Robertson E.K."/>
            <person name="Larsson T."/>
            <person name="Maumus F."/>
            <person name="Osuna-Cruz C.M."/>
            <person name="Vancaester E."/>
            <person name="Stenow R."/>
            <person name="Vandepoele K."/>
            <person name="Ploug H."/>
            <person name="Bruchert V."/>
            <person name="Godhe A."/>
            <person name="Topel M."/>
        </authorList>
    </citation>
    <scope>NUCLEOTIDE SEQUENCE</scope>
    <source>
        <strain evidence="4">R05AC</strain>
    </source>
</reference>
<feature type="transmembrane region" description="Helical" evidence="1">
    <location>
        <begin position="153"/>
        <end position="174"/>
    </location>
</feature>
<dbReference type="GO" id="GO:0016872">
    <property type="term" value="F:intramolecular lyase activity"/>
    <property type="evidence" value="ECO:0007669"/>
    <property type="project" value="InterPro"/>
</dbReference>
<protein>
    <submittedName>
        <fullName evidence="4">DUF4239 domain-containing protein</fullName>
    </submittedName>
</protein>
<keyword evidence="1" id="KW-0472">Membrane</keyword>
<evidence type="ECO:0000256" key="2">
    <source>
        <dbReference type="SAM" id="SignalP"/>
    </source>
</evidence>
<keyword evidence="5" id="KW-1185">Reference proteome</keyword>
<feature type="domain" description="Chalcone isomerase" evidence="3">
    <location>
        <begin position="541"/>
        <end position="706"/>
    </location>
</feature>
<dbReference type="SUPFAM" id="SSF54626">
    <property type="entry name" value="Chalcone isomerase"/>
    <property type="match status" value="1"/>
</dbReference>
<keyword evidence="2" id="KW-0732">Signal</keyword>
<comment type="caution">
    <text evidence="4">The sequence shown here is derived from an EMBL/GenBank/DDBJ whole genome shotgun (WGS) entry which is preliminary data.</text>
</comment>
<feature type="transmembrane region" description="Helical" evidence="1">
    <location>
        <begin position="333"/>
        <end position="354"/>
    </location>
</feature>
<organism evidence="4 5">
    <name type="scientific">Skeletonema marinoi</name>
    <dbReference type="NCBI Taxonomy" id="267567"/>
    <lineage>
        <taxon>Eukaryota</taxon>
        <taxon>Sar</taxon>
        <taxon>Stramenopiles</taxon>
        <taxon>Ochrophyta</taxon>
        <taxon>Bacillariophyta</taxon>
        <taxon>Coscinodiscophyceae</taxon>
        <taxon>Thalassiosirophycidae</taxon>
        <taxon>Thalassiosirales</taxon>
        <taxon>Skeletonemataceae</taxon>
        <taxon>Skeletonema</taxon>
        <taxon>Skeletonema marinoi-dohrnii complex</taxon>
    </lineage>
</organism>
<dbReference type="EMBL" id="JATAAI010000012">
    <property type="protein sequence ID" value="KAK1741622.1"/>
    <property type="molecule type" value="Genomic_DNA"/>
</dbReference>
<dbReference type="Pfam" id="PF16036">
    <property type="entry name" value="Chalcone_3"/>
    <property type="match status" value="1"/>
</dbReference>
<dbReference type="InterPro" id="IPR025333">
    <property type="entry name" value="DUF4239"/>
</dbReference>
<keyword evidence="1" id="KW-0812">Transmembrane</keyword>
<dbReference type="Pfam" id="PF14023">
    <property type="entry name" value="Bestrophin-like"/>
    <property type="match status" value="1"/>
</dbReference>
<feature type="chain" id="PRO_5042173389" evidence="2">
    <location>
        <begin position="26"/>
        <end position="723"/>
    </location>
</feature>
<sequence length="723" mass="78732">MAPFSSKAACCSAAVIVFVATPLNGLVHPMSKSTHLIHRRSNHIHRLNLFKGIASNVDDEINREIADAEMSPFDKLKEELDKGGSLKDAFAAYQTRKKETKGDYENKLALLTNFRSYSNRELLDSDHYTDEPTLDDLNQAVPSKGKTIWASSLYRIGVFVGAFFLFPFVCQLLSTFVEIKSDEFDIVNEQFTPGIGILYGTFVALTLDILYERQNKVQENASVEASLLSQVTQNVLNLFRDQPQIAREASQIIADQVRIIVYRPRGAEMLNIMRADPYARLLSLIDHYQRDNTKFTPQQEAVIDGLRGEIPALMEARAKRLSDEGSSLPPTHFLVLLVLTALSLIGFTAAALTITDDAGEPSFESRMVFAALCAVYVLFYNFCRDMNDPFDGVYQIKRSSAASFLLQIKWLIASQPFGKDVRFDTRGLAPEFDDEEILVGKGDLKVQPASSGLPERNTQQVVPSAASVTADVPVSHEALSIENAQMITVDNNAIKVTAADESTAETVILEAQHKAKYAAVEAKMQSLKEKATGVSFNAKLDDGLYLVGCGVRKKAIINVYAVAMYSSPTALEALAPFPSGKQKKEAQVALRNAARTFGPSSPTTSFVLEMTFKADGKTIAGAIAESVKPRQGGSGSDVKDLENLIVQGVSAKGGQATKGTIFRFDCTEEGVSVSVDGSAQGTVKSDGIGSALVDVFMDDKAVSPQLVNSCLDTWCGKDLFVAV</sequence>
<evidence type="ECO:0000313" key="5">
    <source>
        <dbReference type="Proteomes" id="UP001224775"/>
    </source>
</evidence>
<feature type="transmembrane region" description="Helical" evidence="1">
    <location>
        <begin position="194"/>
        <end position="211"/>
    </location>
</feature>
<feature type="transmembrane region" description="Helical" evidence="1">
    <location>
        <begin position="366"/>
        <end position="383"/>
    </location>
</feature>
<dbReference type="AlphaFoldDB" id="A0AAD8Y9V5"/>
<evidence type="ECO:0000259" key="3">
    <source>
        <dbReference type="Pfam" id="PF16036"/>
    </source>
</evidence>
<gene>
    <name evidence="4" type="ORF">QTG54_007195</name>
</gene>
<dbReference type="InterPro" id="IPR016087">
    <property type="entry name" value="Chalcone_isomerase"/>
</dbReference>
<dbReference type="PANTHER" id="PTHR47698">
    <property type="entry name" value="FATTY-ACID-BINDING PROTEIN 3, CHLOROPLASTIC"/>
    <property type="match status" value="1"/>
</dbReference>
<name>A0AAD8Y9V5_9STRA</name>
<keyword evidence="1" id="KW-1133">Transmembrane helix</keyword>
<accession>A0AAD8Y9V5</accession>
<proteinExistence type="predicted"/>
<dbReference type="Proteomes" id="UP001224775">
    <property type="component" value="Unassembled WGS sequence"/>
</dbReference>